<reference evidence="2" key="1">
    <citation type="submission" date="2022-01" db="EMBL/GenBank/DDBJ databases">
        <title>Genome-Based Taxonomic Classification of the Phylum Actinobacteria.</title>
        <authorList>
            <person name="Gao Y."/>
        </authorList>
    </citation>
    <scope>NUCLEOTIDE SEQUENCE</scope>
    <source>
        <strain evidence="2">KLBMP 8922</strain>
    </source>
</reference>
<evidence type="ECO:0000256" key="1">
    <source>
        <dbReference type="SAM" id="Phobius"/>
    </source>
</evidence>
<dbReference type="InterPro" id="IPR045635">
    <property type="entry name" value="DUF6412"/>
</dbReference>
<protein>
    <submittedName>
        <fullName evidence="2">DUF6412 domain-containing protein</fullName>
    </submittedName>
</protein>
<name>A0AA41Q7G7_9ACTN</name>
<keyword evidence="3" id="KW-1185">Reference proteome</keyword>
<dbReference type="AlphaFoldDB" id="A0AA41Q7G7"/>
<accession>A0AA41Q7G7</accession>
<organism evidence="2 3">
    <name type="scientific">Yinghuangia soli</name>
    <dbReference type="NCBI Taxonomy" id="2908204"/>
    <lineage>
        <taxon>Bacteria</taxon>
        <taxon>Bacillati</taxon>
        <taxon>Actinomycetota</taxon>
        <taxon>Actinomycetes</taxon>
        <taxon>Kitasatosporales</taxon>
        <taxon>Streptomycetaceae</taxon>
        <taxon>Yinghuangia</taxon>
    </lineage>
</organism>
<dbReference type="Pfam" id="PF19950">
    <property type="entry name" value="DUF6412"/>
    <property type="match status" value="1"/>
</dbReference>
<keyword evidence="1" id="KW-1133">Transmembrane helix</keyword>
<proteinExistence type="predicted"/>
<dbReference type="RefSeq" id="WP_235057770.1">
    <property type="nucleotide sequence ID" value="NZ_JAKFHA010000042.1"/>
</dbReference>
<sequence length="107" mass="11022">MAALWAWISAEVVRLLMLPALTDSSAFADTSAGGGGILGLALAALLAALALVVAVRVAQDLGGTRSPAYVRALTMRALALRLAFLPLRDPDARGRTRPRAPDAVATS</sequence>
<gene>
    <name evidence="2" type="ORF">LZ495_38100</name>
</gene>
<evidence type="ECO:0000313" key="2">
    <source>
        <dbReference type="EMBL" id="MCF2532998.1"/>
    </source>
</evidence>
<dbReference type="Proteomes" id="UP001165378">
    <property type="component" value="Unassembled WGS sequence"/>
</dbReference>
<feature type="transmembrane region" description="Helical" evidence="1">
    <location>
        <begin position="38"/>
        <end position="58"/>
    </location>
</feature>
<comment type="caution">
    <text evidence="2">The sequence shown here is derived from an EMBL/GenBank/DDBJ whole genome shotgun (WGS) entry which is preliminary data.</text>
</comment>
<dbReference type="EMBL" id="JAKFHA010000042">
    <property type="protein sequence ID" value="MCF2532998.1"/>
    <property type="molecule type" value="Genomic_DNA"/>
</dbReference>
<evidence type="ECO:0000313" key="3">
    <source>
        <dbReference type="Proteomes" id="UP001165378"/>
    </source>
</evidence>
<keyword evidence="1" id="KW-0812">Transmembrane</keyword>
<keyword evidence="1" id="KW-0472">Membrane</keyword>